<proteinExistence type="predicted"/>
<dbReference type="EMBL" id="BPQB01000007">
    <property type="protein sequence ID" value="GJE87853.1"/>
    <property type="molecule type" value="Genomic_DNA"/>
</dbReference>
<feature type="region of interest" description="Disordered" evidence="1">
    <location>
        <begin position="1"/>
        <end position="28"/>
    </location>
</feature>
<keyword evidence="3" id="KW-1185">Reference proteome</keyword>
<sequence length="86" mass="9412">MPRPTSLLSLGSKKSSDSQRANKRSSLLSTVSTGSQAISIQLPIFDTAAHLRSPSDGVAEMLDDDNFAWGSPTSPRTARRKSRFFW</sequence>
<dbReference type="OrthoDB" id="2803610at2759"/>
<gene>
    <name evidence="2" type="ORF">PsYK624_039370</name>
</gene>
<feature type="compositionally biased region" description="Basic residues" evidence="1">
    <location>
        <begin position="77"/>
        <end position="86"/>
    </location>
</feature>
<comment type="caution">
    <text evidence="2">The sequence shown here is derived from an EMBL/GenBank/DDBJ whole genome shotgun (WGS) entry which is preliminary data.</text>
</comment>
<dbReference type="AlphaFoldDB" id="A0A9P3LBB2"/>
<accession>A0A9P3LBB2</accession>
<evidence type="ECO:0000313" key="3">
    <source>
        <dbReference type="Proteomes" id="UP000703269"/>
    </source>
</evidence>
<reference evidence="2 3" key="1">
    <citation type="submission" date="2021-08" db="EMBL/GenBank/DDBJ databases">
        <title>Draft Genome Sequence of Phanerochaete sordida strain YK-624.</title>
        <authorList>
            <person name="Mori T."/>
            <person name="Dohra H."/>
            <person name="Suzuki T."/>
            <person name="Kawagishi H."/>
            <person name="Hirai H."/>
        </authorList>
    </citation>
    <scope>NUCLEOTIDE SEQUENCE [LARGE SCALE GENOMIC DNA]</scope>
    <source>
        <strain evidence="2 3">YK-624</strain>
    </source>
</reference>
<feature type="region of interest" description="Disordered" evidence="1">
    <location>
        <begin position="62"/>
        <end position="86"/>
    </location>
</feature>
<name>A0A9P3LBB2_9APHY</name>
<feature type="compositionally biased region" description="Low complexity" evidence="1">
    <location>
        <begin position="1"/>
        <end position="13"/>
    </location>
</feature>
<evidence type="ECO:0000256" key="1">
    <source>
        <dbReference type="SAM" id="MobiDB-lite"/>
    </source>
</evidence>
<organism evidence="2 3">
    <name type="scientific">Phanerochaete sordida</name>
    <dbReference type="NCBI Taxonomy" id="48140"/>
    <lineage>
        <taxon>Eukaryota</taxon>
        <taxon>Fungi</taxon>
        <taxon>Dikarya</taxon>
        <taxon>Basidiomycota</taxon>
        <taxon>Agaricomycotina</taxon>
        <taxon>Agaricomycetes</taxon>
        <taxon>Polyporales</taxon>
        <taxon>Phanerochaetaceae</taxon>
        <taxon>Phanerochaete</taxon>
    </lineage>
</organism>
<protein>
    <submittedName>
        <fullName evidence="2">Uncharacterized protein</fullName>
    </submittedName>
</protein>
<evidence type="ECO:0000313" key="2">
    <source>
        <dbReference type="EMBL" id="GJE87853.1"/>
    </source>
</evidence>
<dbReference type="Proteomes" id="UP000703269">
    <property type="component" value="Unassembled WGS sequence"/>
</dbReference>